<dbReference type="CDD" id="cd16321">
    <property type="entry name" value="MraZ_C"/>
    <property type="match status" value="1"/>
</dbReference>
<dbReference type="InterPro" id="IPR038619">
    <property type="entry name" value="MraZ_sf"/>
</dbReference>
<dbReference type="CDD" id="cd16320">
    <property type="entry name" value="MraZ_N"/>
    <property type="match status" value="1"/>
</dbReference>
<proteinExistence type="inferred from homology"/>
<dbReference type="Gene3D" id="3.40.1550.20">
    <property type="entry name" value="Transcriptional regulator MraZ domain"/>
    <property type="match status" value="1"/>
</dbReference>
<dbReference type="InterPro" id="IPR003444">
    <property type="entry name" value="MraZ"/>
</dbReference>
<keyword evidence="3" id="KW-0677">Repeat</keyword>
<evidence type="ECO:0000256" key="4">
    <source>
        <dbReference type="ARBA" id="ARBA00023015"/>
    </source>
</evidence>
<evidence type="ECO:0000256" key="5">
    <source>
        <dbReference type="ARBA" id="ARBA00023125"/>
    </source>
</evidence>
<gene>
    <name evidence="7 9" type="primary">mraZ</name>
    <name evidence="9" type="ORF">QBE54_06040</name>
</gene>
<keyword evidence="4 7" id="KW-0805">Transcription regulation</keyword>
<dbReference type="PANTHER" id="PTHR34701:SF1">
    <property type="entry name" value="TRANSCRIPTIONAL REGULATOR MRAZ"/>
    <property type="match status" value="1"/>
</dbReference>
<comment type="subcellular location">
    <subcellularLocation>
        <location evidence="7">Cytoplasm</location>
        <location evidence="7">Nucleoid</location>
    </subcellularLocation>
</comment>
<accession>A0ABZ2YA51</accession>
<dbReference type="Pfam" id="PF02381">
    <property type="entry name" value="MraZ"/>
    <property type="match status" value="2"/>
</dbReference>
<keyword evidence="10" id="KW-1185">Reference proteome</keyword>
<dbReference type="EMBL" id="CP121689">
    <property type="protein sequence ID" value="WZL75161.1"/>
    <property type="molecule type" value="Genomic_DNA"/>
</dbReference>
<evidence type="ECO:0000256" key="6">
    <source>
        <dbReference type="ARBA" id="ARBA00023163"/>
    </source>
</evidence>
<dbReference type="InterPro" id="IPR020603">
    <property type="entry name" value="MraZ_dom"/>
</dbReference>
<evidence type="ECO:0000256" key="2">
    <source>
        <dbReference type="ARBA" id="ARBA00022490"/>
    </source>
</evidence>
<dbReference type="InterPro" id="IPR035642">
    <property type="entry name" value="MraZ_N"/>
</dbReference>
<dbReference type="InterPro" id="IPR007159">
    <property type="entry name" value="SpoVT-AbrB_dom"/>
</dbReference>
<evidence type="ECO:0000313" key="10">
    <source>
        <dbReference type="Proteomes" id="UP001461341"/>
    </source>
</evidence>
<keyword evidence="2 7" id="KW-0963">Cytoplasm</keyword>
<keyword evidence="6 7" id="KW-0804">Transcription</keyword>
<comment type="subunit">
    <text evidence="7">Forms oligomers.</text>
</comment>
<dbReference type="HAMAP" id="MF_01008">
    <property type="entry name" value="MraZ"/>
    <property type="match status" value="1"/>
</dbReference>
<name>A0ABZ2YA51_9BACT</name>
<evidence type="ECO:0000256" key="7">
    <source>
        <dbReference type="HAMAP-Rule" id="MF_01008"/>
    </source>
</evidence>
<protein>
    <recommendedName>
        <fullName evidence="1 7">Transcriptional regulator MraZ</fullName>
    </recommendedName>
</protein>
<dbReference type="Proteomes" id="UP001461341">
    <property type="component" value="Chromosome"/>
</dbReference>
<keyword evidence="5 7" id="KW-0238">DNA-binding</keyword>
<dbReference type="PANTHER" id="PTHR34701">
    <property type="entry name" value="TRANSCRIPTIONAL REGULATOR MRAZ"/>
    <property type="match status" value="1"/>
</dbReference>
<dbReference type="PROSITE" id="PS51740">
    <property type="entry name" value="SPOVT_ABRB"/>
    <property type="match status" value="2"/>
</dbReference>
<feature type="domain" description="SpoVT-AbrB" evidence="8">
    <location>
        <begin position="86"/>
        <end position="129"/>
    </location>
</feature>
<comment type="similarity">
    <text evidence="7">Belongs to the MraZ family.</text>
</comment>
<dbReference type="RefSeq" id="WP_369017307.1">
    <property type="nucleotide sequence ID" value="NZ_CP121689.1"/>
</dbReference>
<organism evidence="9 10">
    <name type="scientific">Thermatribacter velox</name>
    <dbReference type="NCBI Taxonomy" id="3039681"/>
    <lineage>
        <taxon>Bacteria</taxon>
        <taxon>Pseudomonadati</taxon>
        <taxon>Atribacterota</taxon>
        <taxon>Atribacteria</taxon>
        <taxon>Atribacterales</taxon>
        <taxon>Thermatribacteraceae</taxon>
        <taxon>Thermatribacter</taxon>
    </lineage>
</organism>
<evidence type="ECO:0000256" key="1">
    <source>
        <dbReference type="ARBA" id="ARBA00013860"/>
    </source>
</evidence>
<sequence>MSFCGGKWGIMFLGQFEYSVDAKGRITIPSTFRKDLSDKAYLTKGVERCILVYPEESWQNLCQKVANLSFTKKDAREFTRFFFANASQESIDSQGRILLPRHLREYASIDKKAVIAGAGKVIEIWSEQNWREHMKEVEEKFGDIAEKIIFETNL</sequence>
<evidence type="ECO:0000256" key="3">
    <source>
        <dbReference type="ARBA" id="ARBA00022737"/>
    </source>
</evidence>
<dbReference type="SUPFAM" id="SSF89447">
    <property type="entry name" value="AbrB/MazE/MraZ-like"/>
    <property type="match status" value="1"/>
</dbReference>
<dbReference type="InterPro" id="IPR035644">
    <property type="entry name" value="MraZ_C"/>
</dbReference>
<dbReference type="NCBIfam" id="TIGR00242">
    <property type="entry name" value="division/cell wall cluster transcriptional repressor MraZ"/>
    <property type="match status" value="1"/>
</dbReference>
<dbReference type="InterPro" id="IPR037914">
    <property type="entry name" value="SpoVT-AbrB_sf"/>
</dbReference>
<evidence type="ECO:0000313" key="9">
    <source>
        <dbReference type="EMBL" id="WZL75161.1"/>
    </source>
</evidence>
<feature type="domain" description="SpoVT-AbrB" evidence="8">
    <location>
        <begin position="15"/>
        <end position="57"/>
    </location>
</feature>
<evidence type="ECO:0000259" key="8">
    <source>
        <dbReference type="PROSITE" id="PS51740"/>
    </source>
</evidence>
<reference evidence="9 10" key="1">
    <citation type="submission" date="2023-03" db="EMBL/GenBank/DDBJ databases">
        <title>Novel Species.</title>
        <authorList>
            <person name="Ma S."/>
        </authorList>
    </citation>
    <scope>NUCLEOTIDE SEQUENCE [LARGE SCALE GENOMIC DNA]</scope>
    <source>
        <strain evidence="9 10">B11</strain>
    </source>
</reference>